<protein>
    <submittedName>
        <fullName evidence="4">G_PROTEIN_RECEP_F1_2 domain-containing protein</fullName>
    </submittedName>
</protein>
<comment type="similarity">
    <text evidence="1">Belongs to the nematode receptor-like protein sre family.</text>
</comment>
<evidence type="ECO:0000256" key="2">
    <source>
        <dbReference type="SAM" id="Phobius"/>
    </source>
</evidence>
<dbReference type="WBParaSite" id="MhA1_Contig376.frz3.gene4">
    <property type="protein sequence ID" value="MhA1_Contig376.frz3.gene4"/>
    <property type="gene ID" value="MhA1_Contig376.frz3.gene4"/>
</dbReference>
<evidence type="ECO:0000256" key="1">
    <source>
        <dbReference type="ARBA" id="ARBA00006803"/>
    </source>
</evidence>
<feature type="transmembrane region" description="Helical" evidence="2">
    <location>
        <begin position="20"/>
        <end position="41"/>
    </location>
</feature>
<name>A0A1I8BQ22_MELHA</name>
<dbReference type="GO" id="GO:0016020">
    <property type="term" value="C:membrane"/>
    <property type="evidence" value="ECO:0007669"/>
    <property type="project" value="InterPro"/>
</dbReference>
<evidence type="ECO:0000313" key="4">
    <source>
        <dbReference type="WBParaSite" id="MhA1_Contig376.frz3.gene4"/>
    </source>
</evidence>
<dbReference type="Pfam" id="PF03125">
    <property type="entry name" value="Sre"/>
    <property type="match status" value="1"/>
</dbReference>
<reference evidence="4" key="1">
    <citation type="submission" date="2016-11" db="UniProtKB">
        <authorList>
            <consortium name="WormBaseParasite"/>
        </authorList>
    </citation>
    <scope>IDENTIFICATION</scope>
</reference>
<dbReference type="Proteomes" id="UP000095281">
    <property type="component" value="Unplaced"/>
</dbReference>
<keyword evidence="3" id="KW-1185">Reference proteome</keyword>
<organism evidence="3 4">
    <name type="scientific">Meloidogyne hapla</name>
    <name type="common">Root-knot nematode worm</name>
    <dbReference type="NCBI Taxonomy" id="6305"/>
    <lineage>
        <taxon>Eukaryota</taxon>
        <taxon>Metazoa</taxon>
        <taxon>Ecdysozoa</taxon>
        <taxon>Nematoda</taxon>
        <taxon>Chromadorea</taxon>
        <taxon>Rhabditida</taxon>
        <taxon>Tylenchina</taxon>
        <taxon>Tylenchomorpha</taxon>
        <taxon>Tylenchoidea</taxon>
        <taxon>Meloidogynidae</taxon>
        <taxon>Meloidogyninae</taxon>
        <taxon>Meloidogyne</taxon>
    </lineage>
</organism>
<keyword evidence="2" id="KW-0472">Membrane</keyword>
<evidence type="ECO:0000313" key="3">
    <source>
        <dbReference type="Proteomes" id="UP000095281"/>
    </source>
</evidence>
<accession>A0A1I8BQ22</accession>
<sequence length="130" mass="15098">MNQTQCNAAEAVVRDYGLNIVRSFFIVLGTIILIMLIRIVWFYNTKSVNIHKNLIFVLFTYSDPCDCLTQVWLVYLIRMPAYIYTFSSPLFHLAIMIERVLATVYVKIYENKGKMIAVSGTIFVVNLYRP</sequence>
<keyword evidence="2" id="KW-1133">Transmembrane helix</keyword>
<dbReference type="AlphaFoldDB" id="A0A1I8BQ22"/>
<feature type="transmembrane region" description="Helical" evidence="2">
    <location>
        <begin position="53"/>
        <end position="75"/>
    </location>
</feature>
<dbReference type="GO" id="GO:0007606">
    <property type="term" value="P:sensory perception of chemical stimulus"/>
    <property type="evidence" value="ECO:0007669"/>
    <property type="project" value="InterPro"/>
</dbReference>
<proteinExistence type="inferred from homology"/>
<feature type="transmembrane region" description="Helical" evidence="2">
    <location>
        <begin position="81"/>
        <end position="106"/>
    </location>
</feature>
<dbReference type="InterPro" id="IPR004151">
    <property type="entry name" value="7TM_GPCR_serpentine_rcpt_Sre"/>
</dbReference>
<keyword evidence="2" id="KW-0812">Transmembrane</keyword>